<dbReference type="InterPro" id="IPR038158">
    <property type="entry name" value="H-NOX_domain_sf"/>
</dbReference>
<dbReference type="PANTHER" id="PTHR32089">
    <property type="entry name" value="METHYL-ACCEPTING CHEMOTAXIS PROTEIN MCPB"/>
    <property type="match status" value="1"/>
</dbReference>
<evidence type="ECO:0000313" key="5">
    <source>
        <dbReference type="EMBL" id="RBP68317.1"/>
    </source>
</evidence>
<keyword evidence="3" id="KW-0175">Coiled coil</keyword>
<dbReference type="AlphaFoldDB" id="A0A366IC19"/>
<dbReference type="InterPro" id="IPR004089">
    <property type="entry name" value="MCPsignal_dom"/>
</dbReference>
<gene>
    <name evidence="5" type="ORF">DES36_10378</name>
</gene>
<dbReference type="RefSeq" id="WP_113919752.1">
    <property type="nucleotide sequence ID" value="NZ_QNRX01000003.1"/>
</dbReference>
<keyword evidence="1 2" id="KW-0807">Transducer</keyword>
<dbReference type="EMBL" id="QNRX01000003">
    <property type="protein sequence ID" value="RBP68317.1"/>
    <property type="molecule type" value="Genomic_DNA"/>
</dbReference>
<dbReference type="Pfam" id="PF00015">
    <property type="entry name" value="MCPsignal"/>
    <property type="match status" value="1"/>
</dbReference>
<dbReference type="Proteomes" id="UP000253490">
    <property type="component" value="Unassembled WGS sequence"/>
</dbReference>
<dbReference type="GO" id="GO:0016020">
    <property type="term" value="C:membrane"/>
    <property type="evidence" value="ECO:0007669"/>
    <property type="project" value="InterPro"/>
</dbReference>
<evidence type="ECO:0000313" key="6">
    <source>
        <dbReference type="Proteomes" id="UP000253490"/>
    </source>
</evidence>
<evidence type="ECO:0000256" key="1">
    <source>
        <dbReference type="ARBA" id="ARBA00023224"/>
    </source>
</evidence>
<dbReference type="PROSITE" id="PS50111">
    <property type="entry name" value="CHEMOTAXIS_TRANSDUC_2"/>
    <property type="match status" value="1"/>
</dbReference>
<dbReference type="PANTHER" id="PTHR32089:SF112">
    <property type="entry name" value="LYSOZYME-LIKE PROTEIN-RELATED"/>
    <property type="match status" value="1"/>
</dbReference>
<keyword evidence="6" id="KW-1185">Reference proteome</keyword>
<accession>A0A366IC19</accession>
<feature type="coiled-coil region" evidence="3">
    <location>
        <begin position="358"/>
        <end position="402"/>
    </location>
</feature>
<dbReference type="SMART" id="SM00283">
    <property type="entry name" value="MA"/>
    <property type="match status" value="1"/>
</dbReference>
<reference evidence="5 6" key="1">
    <citation type="submission" date="2018-06" db="EMBL/GenBank/DDBJ databases">
        <title>Genomic Encyclopedia of Type Strains, Phase IV (KMG-IV): sequencing the most valuable type-strain genomes for metagenomic binning, comparative biology and taxonomic classification.</title>
        <authorList>
            <person name="Goeker M."/>
        </authorList>
    </citation>
    <scope>NUCLEOTIDE SEQUENCE [LARGE SCALE GENOMIC DNA]</scope>
    <source>
        <strain evidence="5 6">DSM 22112</strain>
    </source>
</reference>
<dbReference type="InterPro" id="IPR024096">
    <property type="entry name" value="NO_sig/Golgi_transp_ligand-bd"/>
</dbReference>
<proteinExistence type="predicted"/>
<dbReference type="InterPro" id="IPR011644">
    <property type="entry name" value="Heme_NO-bd"/>
</dbReference>
<protein>
    <submittedName>
        <fullName evidence="5">Methyl-accepting chemotaxis protein</fullName>
    </submittedName>
</protein>
<name>A0A366IC19_9FIRM</name>
<dbReference type="OrthoDB" id="1660488at2"/>
<feature type="domain" description="Methyl-accepting transducer" evidence="4">
    <location>
        <begin position="318"/>
        <end position="575"/>
    </location>
</feature>
<evidence type="ECO:0000256" key="2">
    <source>
        <dbReference type="PROSITE-ProRule" id="PRU00284"/>
    </source>
</evidence>
<dbReference type="SUPFAM" id="SSF111126">
    <property type="entry name" value="Ligand-binding domain in the NO signalling and Golgi transport"/>
    <property type="match status" value="1"/>
</dbReference>
<comment type="caution">
    <text evidence="5">The sequence shown here is derived from an EMBL/GenBank/DDBJ whole genome shotgun (WGS) entry which is preliminary data.</text>
</comment>
<dbReference type="GO" id="GO:0020037">
    <property type="term" value="F:heme binding"/>
    <property type="evidence" value="ECO:0007669"/>
    <property type="project" value="InterPro"/>
</dbReference>
<dbReference type="Pfam" id="PF07700">
    <property type="entry name" value="HNOB"/>
    <property type="match status" value="1"/>
</dbReference>
<evidence type="ECO:0000259" key="4">
    <source>
        <dbReference type="PROSITE" id="PS50111"/>
    </source>
</evidence>
<dbReference type="SUPFAM" id="SSF58104">
    <property type="entry name" value="Methyl-accepting chemotaxis protein (MCP) signaling domain"/>
    <property type="match status" value="1"/>
</dbReference>
<evidence type="ECO:0000256" key="3">
    <source>
        <dbReference type="SAM" id="Coils"/>
    </source>
</evidence>
<sequence length="604" mass="68440">MKGTIVTTWLNSLRKIFSDEVVDSALASVHWDKTRIIHPLENIPDEEIFQVFTQVSKDTNESVKNIWRKVGNQNIEMFQKWFPSYFERNSLRGFLMMMDDVHHQLTKIISGANPPRLIATEINEKEIEIKYISQRGLFDYLLGLFEGSSEYFNEKIEITELDRGKMEDGRHFMKVHLSIEKNPDSIINAPLSKLLGLHKIKSLPLKIAFIPTLLNIVGHFIFHKMDSIVPNLILSTCMGIVVYIAARITLKPLHKLEDDISALKDYDFSYKSKYYSEDQFEDVFHLLNDSKEYIKKDFLFLKGGMDDMDNYIKQFSDIADNLKKLSESISLIVNDVASGATHQAEETEGAVSVLMNYIESLNAIVEEETKGKDDLEESVNHLKASQSEIQNVNSMINAVRDNFSTVNEQGKQLSVQVNKIMDIGATVEAIADQTNLLALNASIEAARAGEAGKGFTVVAEEIRNLAEDTKQAVGDINENLQYFITQIEGFVKGIQNQYTQLENSNMTLGKVTKDNENSTGNIIRVSDVIVHLISRLSNETRNLQEVMEQIHSLAAIAEENSASSEEMSANVIQYSQQVIDLIEYIRLLDSLIGSFKLELKKYKI</sequence>
<dbReference type="GO" id="GO:0007165">
    <property type="term" value="P:signal transduction"/>
    <property type="evidence" value="ECO:0007669"/>
    <property type="project" value="UniProtKB-KW"/>
</dbReference>
<dbReference type="Gene3D" id="1.10.287.950">
    <property type="entry name" value="Methyl-accepting chemotaxis protein"/>
    <property type="match status" value="1"/>
</dbReference>
<dbReference type="Gene3D" id="3.90.1520.10">
    <property type="entry name" value="H-NOX domain"/>
    <property type="match status" value="1"/>
</dbReference>
<organism evidence="5 6">
    <name type="scientific">Alkalibaculum bacchi</name>
    <dbReference type="NCBI Taxonomy" id="645887"/>
    <lineage>
        <taxon>Bacteria</taxon>
        <taxon>Bacillati</taxon>
        <taxon>Bacillota</taxon>
        <taxon>Clostridia</taxon>
        <taxon>Eubacteriales</taxon>
        <taxon>Eubacteriaceae</taxon>
        <taxon>Alkalibaculum</taxon>
    </lineage>
</organism>